<reference evidence="5" key="3">
    <citation type="journal article" date="2009" name="Nature">
        <title>The Schistosoma japonicum genome reveals features of host-parasite interplay.</title>
        <authorList>
            <person name="Liu F."/>
            <person name="Zhou Y."/>
            <person name="Wang Z.Q."/>
            <person name="Lu G."/>
            <person name="Zheng H."/>
            <person name="Brindley P.J."/>
            <person name="McManus D.P."/>
            <person name="Blair D."/>
            <person name="Zhang Q.H."/>
            <person name="Zhong Y."/>
            <person name="Wang S."/>
            <person name="Han Z.G."/>
            <person name="Chen Z."/>
        </authorList>
    </citation>
    <scope>NUCLEOTIDE SEQUENCE</scope>
    <source>
        <strain evidence="5">Anhui</strain>
    </source>
</reference>
<organism evidence="4">
    <name type="scientific">Schistosoma japonicum</name>
    <name type="common">Blood fluke</name>
    <dbReference type="NCBI Taxonomy" id="6182"/>
    <lineage>
        <taxon>Eukaryota</taxon>
        <taxon>Metazoa</taxon>
        <taxon>Spiralia</taxon>
        <taxon>Lophotrochozoa</taxon>
        <taxon>Platyhelminthes</taxon>
        <taxon>Trematoda</taxon>
        <taxon>Digenea</taxon>
        <taxon>Strigeidida</taxon>
        <taxon>Schistosomatoidea</taxon>
        <taxon>Schistosomatidae</taxon>
        <taxon>Schistosoma</taxon>
    </lineage>
</organism>
<dbReference type="OrthoDB" id="30840at2759"/>
<dbReference type="Proteomes" id="UP000311919">
    <property type="component" value="Unassembled WGS sequence"/>
</dbReference>
<evidence type="ECO:0000313" key="4">
    <source>
        <dbReference type="EMBL" id="AAW26039.1"/>
    </source>
</evidence>
<dbReference type="GO" id="GO:0007264">
    <property type="term" value="P:small GTPase-mediated signal transduction"/>
    <property type="evidence" value="ECO:0007669"/>
    <property type="project" value="InterPro"/>
</dbReference>
<dbReference type="InterPro" id="IPR007515">
    <property type="entry name" value="Mss4"/>
</dbReference>
<reference evidence="4" key="1">
    <citation type="submission" date="2004-11" db="EMBL/GenBank/DDBJ databases">
        <title>The full-length cDNA sequences of Schistosoma japonicum genes.</title>
        <authorList>
            <person name="Han Z."/>
        </authorList>
    </citation>
    <scope>NUCLEOTIDE SEQUENCE</scope>
</reference>
<dbReference type="PROSITE" id="PS51796">
    <property type="entry name" value="MSS4"/>
    <property type="match status" value="1"/>
</dbReference>
<dbReference type="InterPro" id="IPR011057">
    <property type="entry name" value="Mss4-like_sf"/>
</dbReference>
<dbReference type="Gene3D" id="2.170.150.10">
    <property type="entry name" value="Metal Binding Protein, Guanine Nucleotide Exchange Factor, Chain A"/>
    <property type="match status" value="1"/>
</dbReference>
<dbReference type="GO" id="GO:0016020">
    <property type="term" value="C:membrane"/>
    <property type="evidence" value="ECO:0007669"/>
    <property type="project" value="TreeGrafter"/>
</dbReference>
<dbReference type="EMBL" id="AY814307">
    <property type="protein sequence ID" value="AAW26039.1"/>
    <property type="molecule type" value="mRNA"/>
</dbReference>
<keyword evidence="7" id="KW-1185">Reference proteome</keyword>
<sequence>MSSVKLCESNSPNIQLTQNGYNQFNIICPRCSSVVLRKNTAKLTNKQHDLPIFTRKSELSNASKEFPTELIEEFWCVNDMYVFENVGFTNSVSTFRYLTCADCELGPLGFHDTQEGPTTAYYIAITRTTTDVQPNCDR</sequence>
<dbReference type="AlphaFoldDB" id="Q5DDR7"/>
<dbReference type="PANTHER" id="PTHR13276:SF0">
    <property type="entry name" value="GUANINE NUCLEOTIDE EXCHANGE FACTOR MSS4"/>
    <property type="match status" value="1"/>
</dbReference>
<dbReference type="PANTHER" id="PTHR13276">
    <property type="entry name" value="GUANINE NUCLEOTIDE EXCHANGE FACTOR MSS4"/>
    <property type="match status" value="1"/>
</dbReference>
<evidence type="ECO:0000313" key="6">
    <source>
        <dbReference type="EMBL" id="TNN05108.1"/>
    </source>
</evidence>
<reference evidence="4" key="2">
    <citation type="journal article" date="2006" name="PLoS Pathog.">
        <title>New perspectives on host-parasite interplay by comparative transcriptomic and proteomic analyses of Schistosoma japonicum.</title>
        <authorList>
            <person name="Liu F."/>
            <person name="Lu J."/>
            <person name="Hu W."/>
            <person name="Wang S.Y."/>
            <person name="Cui S.J."/>
            <person name="Chi M."/>
            <person name="Yan Q."/>
            <person name="Wang X.R."/>
            <person name="Song H.D."/>
            <person name="Xu X.N."/>
            <person name="Wang J.J."/>
            <person name="Zhang X.L."/>
            <person name="Zhang X."/>
            <person name="Wang Z.Q."/>
            <person name="Xue C.L."/>
            <person name="Brindley P.J."/>
            <person name="McManus D.P."/>
            <person name="Yang P.Y."/>
            <person name="Feng Z."/>
            <person name="Chen Z."/>
            <person name="Han Z.G."/>
        </authorList>
    </citation>
    <scope>NUCLEOTIDE SEQUENCE</scope>
</reference>
<proteinExistence type="evidence at transcript level"/>
<dbReference type="EMBL" id="SKCS01000602">
    <property type="protein sequence ID" value="TNN05108.1"/>
    <property type="molecule type" value="Genomic_DNA"/>
</dbReference>
<keyword evidence="2" id="KW-0344">Guanine-nucleotide releasing factor</keyword>
<accession>Q5DDR7</accession>
<name>Q5DDR7_SCHJA</name>
<dbReference type="SUPFAM" id="SSF51316">
    <property type="entry name" value="Mss4-like"/>
    <property type="match status" value="1"/>
</dbReference>
<protein>
    <submittedName>
        <fullName evidence="6">Guanine nucleotide exchange factor MSS4</fullName>
    </submittedName>
    <submittedName>
        <fullName evidence="5">RAB interacting factor</fullName>
    </submittedName>
    <submittedName>
        <fullName evidence="4">SJCHGC09641 protein</fullName>
    </submittedName>
</protein>
<dbReference type="GO" id="GO:0015031">
    <property type="term" value="P:protein transport"/>
    <property type="evidence" value="ECO:0007669"/>
    <property type="project" value="UniProtKB-KW"/>
</dbReference>
<dbReference type="GO" id="GO:0005829">
    <property type="term" value="C:cytosol"/>
    <property type="evidence" value="ECO:0007669"/>
    <property type="project" value="TreeGrafter"/>
</dbReference>
<keyword evidence="1" id="KW-0813">Transport</keyword>
<dbReference type="FunFam" id="2.170.150.10:FF:000005">
    <property type="entry name" value="Guanine nucleotide exchange factor MSS4"/>
    <property type="match status" value="1"/>
</dbReference>
<reference evidence="5" key="4">
    <citation type="submission" date="2009-03" db="EMBL/GenBank/DDBJ databases">
        <authorList>
            <person name="Gang L."/>
        </authorList>
    </citation>
    <scope>NUCLEOTIDE SEQUENCE</scope>
    <source>
        <strain evidence="5">Anhui</strain>
    </source>
</reference>
<evidence type="ECO:0000256" key="1">
    <source>
        <dbReference type="ARBA" id="ARBA00022448"/>
    </source>
</evidence>
<dbReference type="GO" id="GO:0005085">
    <property type="term" value="F:guanyl-nucleotide exchange factor activity"/>
    <property type="evidence" value="ECO:0007669"/>
    <property type="project" value="UniProtKB-KW"/>
</dbReference>
<evidence type="ECO:0000256" key="2">
    <source>
        <dbReference type="ARBA" id="ARBA00022658"/>
    </source>
</evidence>
<dbReference type="InterPro" id="IPR011323">
    <property type="entry name" value="Mss4/transl-control_tumour"/>
</dbReference>
<gene>
    <name evidence="6" type="ORF">EWB00_009674</name>
</gene>
<evidence type="ECO:0000313" key="5">
    <source>
        <dbReference type="EMBL" id="CAX82816.1"/>
    </source>
</evidence>
<dbReference type="GO" id="GO:0008270">
    <property type="term" value="F:zinc ion binding"/>
    <property type="evidence" value="ECO:0007669"/>
    <property type="project" value="TreeGrafter"/>
</dbReference>
<dbReference type="STRING" id="6182.Q5DDR7"/>
<evidence type="ECO:0000313" key="7">
    <source>
        <dbReference type="Proteomes" id="UP000311919"/>
    </source>
</evidence>
<dbReference type="EMBL" id="FN327092">
    <property type="protein sequence ID" value="CAX82816.1"/>
    <property type="molecule type" value="mRNA"/>
</dbReference>
<dbReference type="GO" id="GO:0006892">
    <property type="term" value="P:post-Golgi vesicle-mediated transport"/>
    <property type="evidence" value="ECO:0007669"/>
    <property type="project" value="TreeGrafter"/>
</dbReference>
<dbReference type="Pfam" id="PF04421">
    <property type="entry name" value="Mss4"/>
    <property type="match status" value="1"/>
</dbReference>
<reference evidence="6 7" key="5">
    <citation type="submission" date="2019-03" db="EMBL/GenBank/DDBJ databases">
        <title>An improved genome assembly of the fluke Schistosoma japonicum.</title>
        <authorList>
            <person name="Hu W."/>
            <person name="Luo F."/>
            <person name="Yin M."/>
            <person name="Mo X."/>
            <person name="Sun C."/>
            <person name="Wu Q."/>
            <person name="Zhu B."/>
            <person name="Xiang M."/>
            <person name="Wang J."/>
            <person name="Wang Y."/>
            <person name="Zhang T."/>
            <person name="Xu B."/>
            <person name="Zheng H."/>
            <person name="Feng Z."/>
        </authorList>
    </citation>
    <scope>NUCLEOTIDE SEQUENCE [LARGE SCALE GENOMIC DNA]</scope>
    <source>
        <strain evidence="6">HuSjv2</strain>
        <tissue evidence="6">Worms</tissue>
    </source>
</reference>
<keyword evidence="3" id="KW-0653">Protein transport</keyword>
<evidence type="ECO:0000256" key="3">
    <source>
        <dbReference type="ARBA" id="ARBA00022927"/>
    </source>
</evidence>